<evidence type="ECO:0000313" key="3">
    <source>
        <dbReference type="Proteomes" id="UP000886786"/>
    </source>
</evidence>
<name>A0A9D1CZI8_9FIRM</name>
<proteinExistence type="predicted"/>
<protein>
    <recommendedName>
        <fullName evidence="4">DUF4064 domain-containing protein</fullName>
    </recommendedName>
</protein>
<reference evidence="2" key="1">
    <citation type="submission" date="2020-10" db="EMBL/GenBank/DDBJ databases">
        <authorList>
            <person name="Gilroy R."/>
        </authorList>
    </citation>
    <scope>NUCLEOTIDE SEQUENCE</scope>
    <source>
        <strain evidence="2">CHK147-3167</strain>
    </source>
</reference>
<evidence type="ECO:0000256" key="1">
    <source>
        <dbReference type="SAM" id="Phobius"/>
    </source>
</evidence>
<dbReference type="EMBL" id="DVFV01000042">
    <property type="protein sequence ID" value="HIQ90451.1"/>
    <property type="molecule type" value="Genomic_DNA"/>
</dbReference>
<sequence>MFEKRSQALFAGCVFATTTVIYMAAYYGAYLLITGLYVPYELFIIMPMLFLLGFGAVFAWIGFVTSKKSYAIIGTLLCFVGSFLLLPINPLLIAYTIVLEIVGCIELNKCEPVPDLITEDSQMEIKPKETKKKTKKAKTK</sequence>
<evidence type="ECO:0000313" key="2">
    <source>
        <dbReference type="EMBL" id="HIQ90451.1"/>
    </source>
</evidence>
<feature type="transmembrane region" description="Helical" evidence="1">
    <location>
        <begin position="9"/>
        <end position="30"/>
    </location>
</feature>
<keyword evidence="1" id="KW-1133">Transmembrane helix</keyword>
<dbReference type="AlphaFoldDB" id="A0A9D1CZI8"/>
<feature type="transmembrane region" description="Helical" evidence="1">
    <location>
        <begin position="70"/>
        <end position="98"/>
    </location>
</feature>
<feature type="transmembrane region" description="Helical" evidence="1">
    <location>
        <begin position="42"/>
        <end position="63"/>
    </location>
</feature>
<comment type="caution">
    <text evidence="2">The sequence shown here is derived from an EMBL/GenBank/DDBJ whole genome shotgun (WGS) entry which is preliminary data.</text>
</comment>
<keyword evidence="1" id="KW-0472">Membrane</keyword>
<organism evidence="2 3">
    <name type="scientific">Candidatus Coprosoma intestinipullorum</name>
    <dbReference type="NCBI Taxonomy" id="2840752"/>
    <lineage>
        <taxon>Bacteria</taxon>
        <taxon>Bacillati</taxon>
        <taxon>Bacillota</taxon>
        <taxon>Bacillota incertae sedis</taxon>
        <taxon>Candidatus Coprosoma</taxon>
    </lineage>
</organism>
<gene>
    <name evidence="2" type="ORF">IAB27_02335</name>
</gene>
<evidence type="ECO:0008006" key="4">
    <source>
        <dbReference type="Google" id="ProtNLM"/>
    </source>
</evidence>
<accession>A0A9D1CZI8</accession>
<dbReference type="Proteomes" id="UP000886786">
    <property type="component" value="Unassembled WGS sequence"/>
</dbReference>
<keyword evidence="1" id="KW-0812">Transmembrane</keyword>
<reference evidence="2" key="2">
    <citation type="journal article" date="2021" name="PeerJ">
        <title>Extensive microbial diversity within the chicken gut microbiome revealed by metagenomics and culture.</title>
        <authorList>
            <person name="Gilroy R."/>
            <person name="Ravi A."/>
            <person name="Getino M."/>
            <person name="Pursley I."/>
            <person name="Horton D.L."/>
            <person name="Alikhan N.F."/>
            <person name="Baker D."/>
            <person name="Gharbi K."/>
            <person name="Hall N."/>
            <person name="Watson M."/>
            <person name="Adriaenssens E.M."/>
            <person name="Foster-Nyarko E."/>
            <person name="Jarju S."/>
            <person name="Secka A."/>
            <person name="Antonio M."/>
            <person name="Oren A."/>
            <person name="Chaudhuri R.R."/>
            <person name="La Ragione R."/>
            <person name="Hildebrand F."/>
            <person name="Pallen M.J."/>
        </authorList>
    </citation>
    <scope>NUCLEOTIDE SEQUENCE</scope>
    <source>
        <strain evidence="2">CHK147-3167</strain>
    </source>
</reference>